<evidence type="ECO:0000256" key="7">
    <source>
        <dbReference type="ARBA" id="ARBA00023157"/>
    </source>
</evidence>
<dbReference type="InterPro" id="IPR021109">
    <property type="entry name" value="Peptidase_aspartic_dom_sf"/>
</dbReference>
<dbReference type="InterPro" id="IPR033121">
    <property type="entry name" value="PEPTIDASE_A1"/>
</dbReference>
<dbReference type="OMA" id="DNITMNG"/>
<dbReference type="PANTHER" id="PTHR47966">
    <property type="entry name" value="BETA-SITE APP-CLEAVING ENZYME, ISOFORM A-RELATED"/>
    <property type="match status" value="1"/>
</dbReference>
<keyword evidence="2 10" id="KW-0645">Protease</keyword>
<keyword evidence="6" id="KW-0865">Zymogen</keyword>
<protein>
    <recommendedName>
        <fullName evidence="12">Peptidase A1 domain-containing protein</fullName>
    </recommendedName>
</protein>
<dbReference type="InParanoid" id="A0A168MZ12"/>
<evidence type="ECO:0000256" key="2">
    <source>
        <dbReference type="ARBA" id="ARBA00022670"/>
    </source>
</evidence>
<evidence type="ECO:0000256" key="1">
    <source>
        <dbReference type="ARBA" id="ARBA00007447"/>
    </source>
</evidence>
<keyword evidence="5 10" id="KW-0378">Hydrolase</keyword>
<dbReference type="STRING" id="4829.A0A168MZ12"/>
<dbReference type="PROSITE" id="PS51767">
    <property type="entry name" value="PEPTIDASE_A1"/>
    <property type="match status" value="1"/>
</dbReference>
<evidence type="ECO:0000259" key="12">
    <source>
        <dbReference type="PROSITE" id="PS51767"/>
    </source>
</evidence>
<evidence type="ECO:0000256" key="5">
    <source>
        <dbReference type="ARBA" id="ARBA00022801"/>
    </source>
</evidence>
<dbReference type="FunFam" id="2.40.70.10:FF:000008">
    <property type="entry name" value="Cathepsin D"/>
    <property type="match status" value="1"/>
</dbReference>
<dbReference type="PRINTS" id="PR00792">
    <property type="entry name" value="PEPSIN"/>
</dbReference>
<dbReference type="InterPro" id="IPR001461">
    <property type="entry name" value="Aspartic_peptidase_A1"/>
</dbReference>
<evidence type="ECO:0000256" key="4">
    <source>
        <dbReference type="ARBA" id="ARBA00022750"/>
    </source>
</evidence>
<dbReference type="Proteomes" id="UP000078561">
    <property type="component" value="Unassembled WGS sequence"/>
</dbReference>
<comment type="similarity">
    <text evidence="1 10">Belongs to the peptidase A1 family.</text>
</comment>
<feature type="active site" evidence="8">
    <location>
        <position position="67"/>
    </location>
</feature>
<evidence type="ECO:0000256" key="9">
    <source>
        <dbReference type="PIRSR" id="PIRSR601461-2"/>
    </source>
</evidence>
<feature type="disulfide bond" evidence="9">
    <location>
        <begin position="340"/>
        <end position="387"/>
    </location>
</feature>
<dbReference type="InterPro" id="IPR001969">
    <property type="entry name" value="Aspartic_peptidase_AS"/>
</dbReference>
<sequence length="470" mass="49795">MQNDTLITAYTITDFIYNSATLKSLRPGRSIECTFTSSFKTEFTVFHYQTVVPSIGSPAQEFTVTLDTGSADLWIPSISCPTTACPHTRFNPALSSTFVNSNKPFSIQYGIGTAKGTFATDTVTIAGAQVTHQPFGLASSTSGILTTTGASTKGGIGHNVPDQPSSSSNANNRPKCNGILGLGYPSLTVAATDNKTMYNPVVFNLLQQKIIHQPIFSIYMNKESELGWAGEVIFGGVDPSKYIGDLVYLPVATDPSSSSTYTYWRVNGQAITVKGAEGTTTDQTFPLFSNASTRGMFILDTGTTLTYLPQPLAQSLVSALAGGIGGYQFDDQSQTYFIDCAQASTSATVELHMGPMEQHQPPVTLSVPVSNLVIPLDAPTAQTARRCLFGVAPLQQQATGNMFLIGDSFLRSAYLVFDMAQNRIGLAAAKGLGGAVNGVPSYPNGGAASCSQGSFWAFSLVLLISFLGLV</sequence>
<dbReference type="SUPFAM" id="SSF50630">
    <property type="entry name" value="Acid proteases"/>
    <property type="match status" value="1"/>
</dbReference>
<dbReference type="Pfam" id="PF00026">
    <property type="entry name" value="Asp"/>
    <property type="match status" value="1"/>
</dbReference>
<keyword evidence="14" id="KW-1185">Reference proteome</keyword>
<name>A0A168MZ12_ABSGL</name>
<feature type="domain" description="Peptidase A1" evidence="12">
    <location>
        <begin position="49"/>
        <end position="427"/>
    </location>
</feature>
<dbReference type="OrthoDB" id="771136at2759"/>
<keyword evidence="7 9" id="KW-1015">Disulfide bond</keyword>
<feature type="compositionally biased region" description="Polar residues" evidence="11">
    <location>
        <begin position="162"/>
        <end position="172"/>
    </location>
</feature>
<evidence type="ECO:0000313" key="13">
    <source>
        <dbReference type="EMBL" id="SAL99481.1"/>
    </source>
</evidence>
<dbReference type="PROSITE" id="PS00141">
    <property type="entry name" value="ASP_PROTEASE"/>
    <property type="match status" value="2"/>
</dbReference>
<evidence type="ECO:0000256" key="11">
    <source>
        <dbReference type="SAM" id="MobiDB-lite"/>
    </source>
</evidence>
<dbReference type="PANTHER" id="PTHR47966:SF65">
    <property type="entry name" value="ASPARTIC-TYPE ENDOPEPTIDASE"/>
    <property type="match status" value="1"/>
</dbReference>
<feature type="active site" evidence="8">
    <location>
        <position position="300"/>
    </location>
</feature>
<organism evidence="13">
    <name type="scientific">Absidia glauca</name>
    <name type="common">Pin mould</name>
    <dbReference type="NCBI Taxonomy" id="4829"/>
    <lineage>
        <taxon>Eukaryota</taxon>
        <taxon>Fungi</taxon>
        <taxon>Fungi incertae sedis</taxon>
        <taxon>Mucoromycota</taxon>
        <taxon>Mucoromycotina</taxon>
        <taxon>Mucoromycetes</taxon>
        <taxon>Mucorales</taxon>
        <taxon>Cunninghamellaceae</taxon>
        <taxon>Absidia</taxon>
    </lineage>
</organism>
<keyword evidence="3" id="KW-0732">Signal</keyword>
<proteinExistence type="inferred from homology"/>
<feature type="region of interest" description="Disordered" evidence="11">
    <location>
        <begin position="152"/>
        <end position="172"/>
    </location>
</feature>
<dbReference type="EMBL" id="LT552697">
    <property type="protein sequence ID" value="SAL99481.1"/>
    <property type="molecule type" value="Genomic_DNA"/>
</dbReference>
<dbReference type="GO" id="GO:0004190">
    <property type="term" value="F:aspartic-type endopeptidase activity"/>
    <property type="evidence" value="ECO:0007669"/>
    <property type="project" value="UniProtKB-KW"/>
</dbReference>
<evidence type="ECO:0000256" key="10">
    <source>
        <dbReference type="RuleBase" id="RU000454"/>
    </source>
</evidence>
<dbReference type="AlphaFoldDB" id="A0A168MZ12"/>
<evidence type="ECO:0000313" key="14">
    <source>
        <dbReference type="Proteomes" id="UP000078561"/>
    </source>
</evidence>
<gene>
    <name evidence="13" type="primary">ABSGL_05095.1 scaffold 6272</name>
</gene>
<evidence type="ECO:0000256" key="6">
    <source>
        <dbReference type="ARBA" id="ARBA00023145"/>
    </source>
</evidence>
<evidence type="ECO:0000256" key="8">
    <source>
        <dbReference type="PIRSR" id="PIRSR601461-1"/>
    </source>
</evidence>
<dbReference type="GO" id="GO:0006508">
    <property type="term" value="P:proteolysis"/>
    <property type="evidence" value="ECO:0007669"/>
    <property type="project" value="UniProtKB-KW"/>
</dbReference>
<keyword evidence="4 10" id="KW-0064">Aspartyl protease</keyword>
<accession>A0A168MZ12</accession>
<dbReference type="Gene3D" id="2.40.70.10">
    <property type="entry name" value="Acid Proteases"/>
    <property type="match status" value="2"/>
</dbReference>
<reference evidence="13" key="1">
    <citation type="submission" date="2016-04" db="EMBL/GenBank/DDBJ databases">
        <authorList>
            <person name="Evans L.H."/>
            <person name="Alamgir A."/>
            <person name="Owens N."/>
            <person name="Weber N.D."/>
            <person name="Virtaneva K."/>
            <person name="Barbian K."/>
            <person name="Babar A."/>
            <person name="Rosenke K."/>
        </authorList>
    </citation>
    <scope>NUCLEOTIDE SEQUENCE [LARGE SCALE GENOMIC DNA]</scope>
    <source>
        <strain evidence="13">CBS 101.48</strain>
    </source>
</reference>
<feature type="disulfide bond" evidence="9">
    <location>
        <begin position="80"/>
        <end position="85"/>
    </location>
</feature>
<evidence type="ECO:0000256" key="3">
    <source>
        <dbReference type="ARBA" id="ARBA00022729"/>
    </source>
</evidence>